<comment type="subcellular location">
    <subcellularLocation>
        <location evidence="1">Cell membrane</location>
        <topology evidence="1">Single-pass type I membrane protein</topology>
    </subcellularLocation>
    <subcellularLocation>
        <location evidence="2">Secreted</location>
        <location evidence="2">Extracellular space</location>
        <location evidence="2">Extracellular matrix</location>
    </subcellularLocation>
</comment>
<evidence type="ECO:0000256" key="7">
    <source>
        <dbReference type="ARBA" id="ARBA00022530"/>
    </source>
</evidence>
<evidence type="ECO:0000256" key="14">
    <source>
        <dbReference type="ARBA" id="ARBA00022902"/>
    </source>
</evidence>
<dbReference type="InterPro" id="IPR003598">
    <property type="entry name" value="Ig_sub2"/>
</dbReference>
<evidence type="ECO:0000256" key="4">
    <source>
        <dbReference type="ARBA" id="ARBA00022473"/>
    </source>
</evidence>
<dbReference type="Pfam" id="PF13927">
    <property type="entry name" value="Ig_3"/>
    <property type="match status" value="3"/>
</dbReference>
<keyword evidence="19" id="KW-0393">Immunoglobulin domain</keyword>
<keyword evidence="13" id="KW-0130">Cell adhesion</keyword>
<evidence type="ECO:0000256" key="5">
    <source>
        <dbReference type="ARBA" id="ARBA00022475"/>
    </source>
</evidence>
<dbReference type="InterPro" id="IPR003961">
    <property type="entry name" value="FN3_dom"/>
</dbReference>
<sequence length="1160" mass="129465">MRLQRSPALAAVLILITCVCAFYTTAAINIPLEIEQPPTITAQPPSSLIAFPFDESFPMTCEAKGNPRPEFRWTKNGQEFNHSVDPRLMKEENSGTFVIPNNGNLTEYQGTYRCYASNTLGTAVSQEVEFIVSNEPKFPKETLDPVKVDEGQPFILKCDPPTGIPPLQIYWMTINMQHIQQDERVSVGLNGDLYFSHAMEKDSRTDYCCFASFPRIRTIVQKTAMSVHVKPRARDSSESANAILERRPSLLTPPGVQSEKQLVKGDDLELECIPEGIPTPKVEWVKIGLGLPDGAEVENHGKLLIIPRADQKDSGKYMCKAKNPLGEAVHYFTVTVEEPPEWVSEPQSQLSMIGTDVLIKCSARGTPEPSITWRVNGVPLKDSPAANRRIFDDTIIIRNAKASDSAVYQCEASNRHGSLLSNANIMIRNLPPMILTKDGEGYFAVESRGVTLHCNAFSSPPSTITWSKDDSSESVEGSRFKIHDDGSLEISRAEKSDAGQYTCLAKNTEGSSNIDAMLYVKDATRIVVTPEDQQILKGSEAQLSCLAEYDESFSHDFELVWEKDDIEISFNDTVNLRYFVEDSVLHIVNVSHGDQGVYRCVARTPVDQDEASALLMVLDVPDAPENLVLSEHRGRSVKLTWIPGDDHNSSITDFIIEYEENKWEMGKWRELLRVSRNQNSAVLRLHGHVEYRFRVYGVNSVGAGPPSKPTEMYRTPPAAPDKNPENIKIEGHLPHEMDINWEPLLPIEHNGPGLEYKVSYRRQDVEEEWTEHTVKRHSFVVKNTPTFVPYEIKVQAKNNQGWGPEPRIVSGYSGEDFPSTAPDDVAVEVMNSSVVKVTWTPVHKDKLRGHLGGYRINWWRLRSLVDSKKRHGDKHMLTFPGDRNHATVPGLTPFSEYSLIVMTFNGRGNGPGSHPINFKTPEGVPEKNPVFRVTDVQRHSISLTWTPPSEPNGILTGYLLEYQLINGTEEVGALQTIDINNPKTSKWVLRDLEPLSKYKLYLRSCTTKGCGPVVSEECTTDLETSLASVHGGISTQGWFIGLMCAIALLTLIVLIACFVNRNKGGKYSVKEKEDLHPDVESQGMNDDTFCEYSDNDEKPLKGSQHSLSREIKAGDSGDSLVDYGDEDAQFNEDGSFIGEYGPRKEKRVSAEIKAPVQTPA</sequence>
<dbReference type="SMART" id="SM00060">
    <property type="entry name" value="FN3"/>
    <property type="match status" value="4"/>
</dbReference>
<dbReference type="PROSITE" id="PS50853">
    <property type="entry name" value="FN3"/>
    <property type="match status" value="4"/>
</dbReference>
<dbReference type="PANTHER" id="PTHR44170:SF45">
    <property type="entry name" value="NEURAL CELL ADHESION MOLECULE L1-LIKE PROTEIN ISOFORM X1"/>
    <property type="match status" value="1"/>
</dbReference>
<dbReference type="FunFam" id="2.60.40.10:FF:000768">
    <property type="entry name" value="Neural cell adhesion molecule L1-like protein"/>
    <property type="match status" value="1"/>
</dbReference>
<dbReference type="Pfam" id="PF00041">
    <property type="entry name" value="fn3"/>
    <property type="match status" value="4"/>
</dbReference>
<evidence type="ECO:0000259" key="26">
    <source>
        <dbReference type="PROSITE" id="PS50835"/>
    </source>
</evidence>
<dbReference type="FunFam" id="2.60.40.10:FF:000063">
    <property type="entry name" value="neural cell adhesion molecule L1"/>
    <property type="match status" value="1"/>
</dbReference>
<evidence type="ECO:0000256" key="23">
    <source>
        <dbReference type="SAM" id="MobiDB-lite"/>
    </source>
</evidence>
<keyword evidence="18" id="KW-0325">Glycoprotein</keyword>
<dbReference type="GO" id="GO:0030424">
    <property type="term" value="C:axon"/>
    <property type="evidence" value="ECO:0007669"/>
    <property type="project" value="TreeGrafter"/>
</dbReference>
<dbReference type="FunFam" id="2.60.40.10:FF:000418">
    <property type="entry name" value="Neural cell adhesion molecule L1-like protein"/>
    <property type="match status" value="1"/>
</dbReference>
<evidence type="ECO:0000256" key="25">
    <source>
        <dbReference type="SAM" id="SignalP"/>
    </source>
</evidence>
<keyword evidence="16 24" id="KW-0472">Membrane</keyword>
<reference evidence="28" key="2">
    <citation type="submission" date="2016-06" db="EMBL/GenBank/DDBJ databases">
        <title>The genome of a short-lived fish provides insights into sex chromosome evolution and the genetic control of aging.</title>
        <authorList>
            <person name="Reichwald K."/>
            <person name="Felder M."/>
            <person name="Petzold A."/>
            <person name="Koch P."/>
            <person name="Groth M."/>
            <person name="Platzer M."/>
        </authorList>
    </citation>
    <scope>NUCLEOTIDE SEQUENCE</scope>
    <source>
        <tissue evidence="28">Brain</tissue>
    </source>
</reference>
<evidence type="ECO:0000313" key="28">
    <source>
        <dbReference type="EMBL" id="SBP80707.1"/>
    </source>
</evidence>
<evidence type="ECO:0000256" key="22">
    <source>
        <dbReference type="ARBA" id="ARBA00082292"/>
    </source>
</evidence>
<feature type="domain" description="Fibronectin type-III" evidence="27">
    <location>
        <begin position="925"/>
        <end position="1024"/>
    </location>
</feature>
<feature type="domain" description="Fibronectin type-III" evidence="27">
    <location>
        <begin position="723"/>
        <end position="816"/>
    </location>
</feature>
<feature type="domain" description="Ig-like" evidence="26">
    <location>
        <begin position="340"/>
        <end position="426"/>
    </location>
</feature>
<evidence type="ECO:0000256" key="21">
    <source>
        <dbReference type="ARBA" id="ARBA00072847"/>
    </source>
</evidence>
<evidence type="ECO:0000256" key="19">
    <source>
        <dbReference type="ARBA" id="ARBA00023319"/>
    </source>
</evidence>
<dbReference type="FunFam" id="2.60.40.10:FF:000005">
    <property type="entry name" value="Neuronal cell adhesion molecule"/>
    <property type="match status" value="1"/>
</dbReference>
<evidence type="ECO:0000256" key="9">
    <source>
        <dbReference type="ARBA" id="ARBA00022692"/>
    </source>
</evidence>
<dbReference type="InterPro" id="IPR036179">
    <property type="entry name" value="Ig-like_dom_sf"/>
</dbReference>
<dbReference type="EMBL" id="HADZ01016766">
    <property type="protein sequence ID" value="SBP80707.1"/>
    <property type="molecule type" value="Transcribed_RNA"/>
</dbReference>
<dbReference type="PANTHER" id="PTHR44170">
    <property type="entry name" value="PROTEIN SIDEKICK"/>
    <property type="match status" value="1"/>
</dbReference>
<name>A0A1A8CLQ3_NOTKA</name>
<evidence type="ECO:0000256" key="17">
    <source>
        <dbReference type="ARBA" id="ARBA00023157"/>
    </source>
</evidence>
<dbReference type="SUPFAM" id="SSF48726">
    <property type="entry name" value="Immunoglobulin"/>
    <property type="match status" value="6"/>
</dbReference>
<gene>
    <name evidence="28" type="primary">CHL1</name>
</gene>
<keyword evidence="11" id="KW-0677">Repeat</keyword>
<evidence type="ECO:0000256" key="2">
    <source>
        <dbReference type="ARBA" id="ARBA00004498"/>
    </source>
</evidence>
<evidence type="ECO:0000256" key="18">
    <source>
        <dbReference type="ARBA" id="ARBA00023180"/>
    </source>
</evidence>
<feature type="region of interest" description="Disordered" evidence="23">
    <location>
        <begin position="705"/>
        <end position="724"/>
    </location>
</feature>
<dbReference type="InterPro" id="IPR036116">
    <property type="entry name" value="FN3_sf"/>
</dbReference>
<keyword evidence="8" id="KW-0597">Phosphoprotein</keyword>
<keyword evidence="12" id="KW-0221">Differentiation</keyword>
<evidence type="ECO:0000256" key="1">
    <source>
        <dbReference type="ARBA" id="ARBA00004251"/>
    </source>
</evidence>
<protein>
    <recommendedName>
        <fullName evidence="21">Neural cell adhesion molecule L1-like protein</fullName>
    </recommendedName>
    <alternativeName>
        <fullName evidence="22">Close homolog of L1</fullName>
    </alternativeName>
</protein>
<evidence type="ECO:0000256" key="24">
    <source>
        <dbReference type="SAM" id="Phobius"/>
    </source>
</evidence>
<organism evidence="28">
    <name type="scientific">Nothobranchius kadleci</name>
    <name type="common">African annual killifish</name>
    <dbReference type="NCBI Taxonomy" id="1051664"/>
    <lineage>
        <taxon>Eukaryota</taxon>
        <taxon>Metazoa</taxon>
        <taxon>Chordata</taxon>
        <taxon>Craniata</taxon>
        <taxon>Vertebrata</taxon>
        <taxon>Euteleostomi</taxon>
        <taxon>Actinopterygii</taxon>
        <taxon>Neopterygii</taxon>
        <taxon>Teleostei</taxon>
        <taxon>Neoteleostei</taxon>
        <taxon>Acanthomorphata</taxon>
        <taxon>Ovalentaria</taxon>
        <taxon>Atherinomorphae</taxon>
        <taxon>Cyprinodontiformes</taxon>
        <taxon>Nothobranchiidae</taxon>
        <taxon>Nothobranchius</taxon>
    </lineage>
</organism>
<dbReference type="FunFam" id="2.60.40.10:FF:000038">
    <property type="entry name" value="Neuronal cell adhesion molecule"/>
    <property type="match status" value="1"/>
</dbReference>
<dbReference type="FunFam" id="2.60.40.10:FF:000367">
    <property type="entry name" value="Neural cell adhesion molecule L1-like protein"/>
    <property type="match status" value="1"/>
</dbReference>
<feature type="domain" description="Ig-like" evidence="26">
    <location>
        <begin position="38"/>
        <end position="129"/>
    </location>
</feature>
<reference evidence="28" key="1">
    <citation type="submission" date="2016-05" db="EMBL/GenBank/DDBJ databases">
        <authorList>
            <person name="Lavstsen T."/>
            <person name="Jespersen J.S."/>
        </authorList>
    </citation>
    <scope>NUCLEOTIDE SEQUENCE</scope>
    <source>
        <tissue evidence="28">Brain</tissue>
    </source>
</reference>
<evidence type="ECO:0000256" key="10">
    <source>
        <dbReference type="ARBA" id="ARBA00022729"/>
    </source>
</evidence>
<dbReference type="GO" id="GO:0007420">
    <property type="term" value="P:brain development"/>
    <property type="evidence" value="ECO:0007669"/>
    <property type="project" value="TreeGrafter"/>
</dbReference>
<feature type="signal peptide" evidence="25">
    <location>
        <begin position="1"/>
        <end position="21"/>
    </location>
</feature>
<dbReference type="AlphaFoldDB" id="A0A1A8CLQ3"/>
<dbReference type="GO" id="GO:0005886">
    <property type="term" value="C:plasma membrane"/>
    <property type="evidence" value="ECO:0007669"/>
    <property type="project" value="UniProtKB-SubCell"/>
</dbReference>
<dbReference type="GO" id="GO:0098632">
    <property type="term" value="F:cell-cell adhesion mediator activity"/>
    <property type="evidence" value="ECO:0007669"/>
    <property type="project" value="TreeGrafter"/>
</dbReference>
<evidence type="ECO:0000256" key="15">
    <source>
        <dbReference type="ARBA" id="ARBA00022989"/>
    </source>
</evidence>
<keyword evidence="14" id="KW-0524">Neurogenesis</keyword>
<keyword evidence="15 24" id="KW-1133">Transmembrane helix</keyword>
<evidence type="ECO:0000256" key="13">
    <source>
        <dbReference type="ARBA" id="ARBA00022889"/>
    </source>
</evidence>
<feature type="domain" description="Ig-like" evidence="26">
    <location>
        <begin position="524"/>
        <end position="612"/>
    </location>
</feature>
<comment type="subunit">
    <text evidence="20">May interact with L1CAM. May interact with ITGB1/ITGA1 heterodimer and ITGB1/ITGA2 heterodimer as well as with ANK3.</text>
</comment>
<evidence type="ECO:0000256" key="8">
    <source>
        <dbReference type="ARBA" id="ARBA00022553"/>
    </source>
</evidence>
<comment type="similarity">
    <text evidence="3">Belongs to the immunoglobulin superfamily. L1/neurofascin/NgCAM family.</text>
</comment>
<feature type="domain" description="Fibronectin type-III" evidence="27">
    <location>
        <begin position="821"/>
        <end position="923"/>
    </location>
</feature>
<dbReference type="InterPro" id="IPR003599">
    <property type="entry name" value="Ig_sub"/>
</dbReference>
<keyword evidence="7" id="KW-0272">Extracellular matrix</keyword>
<dbReference type="InterPro" id="IPR013783">
    <property type="entry name" value="Ig-like_fold"/>
</dbReference>
<feature type="domain" description="Ig-like" evidence="26">
    <location>
        <begin position="431"/>
        <end position="519"/>
    </location>
</feature>
<dbReference type="SUPFAM" id="SSF49265">
    <property type="entry name" value="Fibronectin type III"/>
    <property type="match status" value="2"/>
</dbReference>
<evidence type="ECO:0000256" key="3">
    <source>
        <dbReference type="ARBA" id="ARBA00008588"/>
    </source>
</evidence>
<feature type="domain" description="Ig-like" evidence="26">
    <location>
        <begin position="248"/>
        <end position="335"/>
    </location>
</feature>
<dbReference type="PROSITE" id="PS50835">
    <property type="entry name" value="IG_LIKE"/>
    <property type="match status" value="6"/>
</dbReference>
<dbReference type="Pfam" id="PF07679">
    <property type="entry name" value="I-set"/>
    <property type="match status" value="2"/>
</dbReference>
<evidence type="ECO:0000256" key="6">
    <source>
        <dbReference type="ARBA" id="ARBA00022525"/>
    </source>
</evidence>
<evidence type="ECO:0000256" key="20">
    <source>
        <dbReference type="ARBA" id="ARBA00062194"/>
    </source>
</evidence>
<keyword evidence="9 24" id="KW-0812">Transmembrane</keyword>
<keyword evidence="6" id="KW-0964">Secreted</keyword>
<dbReference type="FunFam" id="2.60.40.10:FF:000057">
    <property type="entry name" value="neural cell adhesion molecule L1"/>
    <property type="match status" value="1"/>
</dbReference>
<dbReference type="GO" id="GO:0007411">
    <property type="term" value="P:axon guidance"/>
    <property type="evidence" value="ECO:0007669"/>
    <property type="project" value="TreeGrafter"/>
</dbReference>
<keyword evidence="17" id="KW-1015">Disulfide bond</keyword>
<dbReference type="InterPro" id="IPR007110">
    <property type="entry name" value="Ig-like_dom"/>
</dbReference>
<feature type="domain" description="Ig-like" evidence="26">
    <location>
        <begin position="136"/>
        <end position="226"/>
    </location>
</feature>
<evidence type="ECO:0000256" key="16">
    <source>
        <dbReference type="ARBA" id="ARBA00023136"/>
    </source>
</evidence>
<keyword evidence="5" id="KW-1003">Cell membrane</keyword>
<keyword evidence="10 25" id="KW-0732">Signal</keyword>
<dbReference type="SMART" id="SM00408">
    <property type="entry name" value="IGc2"/>
    <property type="match status" value="5"/>
</dbReference>
<dbReference type="SMART" id="SM00409">
    <property type="entry name" value="IG"/>
    <property type="match status" value="6"/>
</dbReference>
<evidence type="ECO:0000256" key="12">
    <source>
        <dbReference type="ARBA" id="ARBA00022782"/>
    </source>
</evidence>
<dbReference type="Pfam" id="PF13882">
    <property type="entry name" value="Bravo_FIGEY"/>
    <property type="match status" value="1"/>
</dbReference>
<dbReference type="CDD" id="cd00063">
    <property type="entry name" value="FN3"/>
    <property type="match status" value="4"/>
</dbReference>
<feature type="region of interest" description="Disordered" evidence="23">
    <location>
        <begin position="1072"/>
        <end position="1160"/>
    </location>
</feature>
<proteinExistence type="inferred from homology"/>
<dbReference type="InterPro" id="IPR026966">
    <property type="entry name" value="Neurofascin/L1/NrCAM_C"/>
</dbReference>
<dbReference type="Gene3D" id="2.60.40.10">
    <property type="entry name" value="Immunoglobulins"/>
    <property type="match status" value="10"/>
</dbReference>
<evidence type="ECO:0000256" key="11">
    <source>
        <dbReference type="ARBA" id="ARBA00022737"/>
    </source>
</evidence>
<feature type="compositionally biased region" description="Basic and acidic residues" evidence="23">
    <location>
        <begin position="1141"/>
        <end position="1150"/>
    </location>
</feature>
<accession>A0A1A8CLQ3</accession>
<dbReference type="InterPro" id="IPR013098">
    <property type="entry name" value="Ig_I-set"/>
</dbReference>
<evidence type="ECO:0000259" key="27">
    <source>
        <dbReference type="PROSITE" id="PS50853"/>
    </source>
</evidence>
<feature type="chain" id="PRO_5008367721" description="Neural cell adhesion molecule L1-like protein" evidence="25">
    <location>
        <begin position="22"/>
        <end position="1160"/>
    </location>
</feature>
<feature type="domain" description="Fibronectin type-III" evidence="27">
    <location>
        <begin position="623"/>
        <end position="718"/>
    </location>
</feature>
<keyword evidence="4" id="KW-0217">Developmental protein</keyword>
<feature type="transmembrane region" description="Helical" evidence="24">
    <location>
        <begin position="1038"/>
        <end position="1059"/>
    </location>
</feature>